<dbReference type="SUPFAM" id="SSF55729">
    <property type="entry name" value="Acyl-CoA N-acyltransferases (Nat)"/>
    <property type="match status" value="1"/>
</dbReference>
<evidence type="ECO:0000313" key="2">
    <source>
        <dbReference type="EMBL" id="OQO03891.1"/>
    </source>
</evidence>
<dbReference type="Pfam" id="PF00583">
    <property type="entry name" value="Acetyltransf_1"/>
    <property type="match status" value="1"/>
</dbReference>
<dbReference type="CDD" id="cd04301">
    <property type="entry name" value="NAT_SF"/>
    <property type="match status" value="1"/>
</dbReference>
<dbReference type="PANTHER" id="PTHR13170">
    <property type="entry name" value="O-GLCNACASE"/>
    <property type="match status" value="1"/>
</dbReference>
<keyword evidence="3" id="KW-1185">Reference proteome</keyword>
<dbReference type="STRING" id="1507870.A0A1V8SXY5"/>
<organism evidence="2 3">
    <name type="scientific">Cryoendolithus antarcticus</name>
    <dbReference type="NCBI Taxonomy" id="1507870"/>
    <lineage>
        <taxon>Eukaryota</taxon>
        <taxon>Fungi</taxon>
        <taxon>Dikarya</taxon>
        <taxon>Ascomycota</taxon>
        <taxon>Pezizomycotina</taxon>
        <taxon>Dothideomycetes</taxon>
        <taxon>Dothideomycetidae</taxon>
        <taxon>Cladosporiales</taxon>
        <taxon>Cladosporiaceae</taxon>
        <taxon>Cryoendolithus</taxon>
    </lineage>
</organism>
<reference evidence="3" key="1">
    <citation type="submission" date="2017-03" db="EMBL/GenBank/DDBJ databases">
        <title>Genomes of endolithic fungi from Antarctica.</title>
        <authorList>
            <person name="Coleine C."/>
            <person name="Masonjones S."/>
            <person name="Stajich J.E."/>
        </authorList>
    </citation>
    <scope>NUCLEOTIDE SEQUENCE [LARGE SCALE GENOMIC DNA]</scope>
    <source>
        <strain evidence="3">CCFEE 5527</strain>
    </source>
</reference>
<dbReference type="OrthoDB" id="64477at2759"/>
<dbReference type="PANTHER" id="PTHR13170:SF16">
    <property type="entry name" value="PROTEIN O-GLCNACASE"/>
    <property type="match status" value="1"/>
</dbReference>
<dbReference type="InParanoid" id="A0A1V8SXY5"/>
<evidence type="ECO:0000313" key="3">
    <source>
        <dbReference type="Proteomes" id="UP000192596"/>
    </source>
</evidence>
<dbReference type="GO" id="GO:0016747">
    <property type="term" value="F:acyltransferase activity, transferring groups other than amino-acyl groups"/>
    <property type="evidence" value="ECO:0007669"/>
    <property type="project" value="InterPro"/>
</dbReference>
<dbReference type="EMBL" id="NAJO01000023">
    <property type="protein sequence ID" value="OQO03891.1"/>
    <property type="molecule type" value="Genomic_DNA"/>
</dbReference>
<gene>
    <name evidence="2" type="ORF">B0A48_10532</name>
</gene>
<feature type="domain" description="N-acetyltransferase" evidence="1">
    <location>
        <begin position="77"/>
        <end position="229"/>
    </location>
</feature>
<dbReference type="AlphaFoldDB" id="A0A1V8SXY5"/>
<proteinExistence type="predicted"/>
<name>A0A1V8SXY5_9PEZI</name>
<dbReference type="InterPro" id="IPR016181">
    <property type="entry name" value="Acyl_CoA_acyltransferase"/>
</dbReference>
<dbReference type="Proteomes" id="UP000192596">
    <property type="component" value="Unassembled WGS sequence"/>
</dbReference>
<dbReference type="PROSITE" id="PS51186">
    <property type="entry name" value="GNAT"/>
    <property type="match status" value="1"/>
</dbReference>
<sequence>MAQNSTAFIRPVSLPSDRSALDHIFRVTCGESLKTEPSWTISSYLWCHPYPLLSPSTCFVLDPGNAEGPVGYILSTPNTRQFAKDWTGKYVPSLDRELLPEPNAKATDRVDEKPTQLLQLLYGDPEKALNFSYPGLVDKWPGHLHIDILPSHQGQGWGRKLIDTLLEALRAEGCNGVHLGMEAGSLGALKFYTKLGFSRYPEVLDGGVSGERGRTGGESQVIYLVKDITS</sequence>
<dbReference type="InterPro" id="IPR000182">
    <property type="entry name" value="GNAT_dom"/>
</dbReference>
<evidence type="ECO:0000259" key="1">
    <source>
        <dbReference type="PROSITE" id="PS51186"/>
    </source>
</evidence>
<protein>
    <recommendedName>
        <fullName evidence="1">N-acetyltransferase domain-containing protein</fullName>
    </recommendedName>
</protein>
<dbReference type="Gene3D" id="3.40.630.30">
    <property type="match status" value="1"/>
</dbReference>
<dbReference type="InterPro" id="IPR051822">
    <property type="entry name" value="Glycosyl_Hydrolase_84"/>
</dbReference>
<comment type="caution">
    <text evidence="2">The sequence shown here is derived from an EMBL/GenBank/DDBJ whole genome shotgun (WGS) entry which is preliminary data.</text>
</comment>
<accession>A0A1V8SXY5</accession>